<feature type="transmembrane region" description="Helical" evidence="1">
    <location>
        <begin position="399"/>
        <end position="419"/>
    </location>
</feature>
<dbReference type="Proteomes" id="UP001590951">
    <property type="component" value="Unassembled WGS sequence"/>
</dbReference>
<accession>A0ABR4AXD6</accession>
<keyword evidence="1" id="KW-0812">Transmembrane</keyword>
<feature type="transmembrane region" description="Helical" evidence="1">
    <location>
        <begin position="489"/>
        <end position="508"/>
    </location>
</feature>
<keyword evidence="3" id="KW-1185">Reference proteome</keyword>
<name>A0ABR4AXD6_9LECA</name>
<comment type="caution">
    <text evidence="2">The sequence shown here is derived from an EMBL/GenBank/DDBJ whole genome shotgun (WGS) entry which is preliminary data.</text>
</comment>
<protein>
    <submittedName>
        <fullName evidence="2">Uncharacterized protein</fullName>
    </submittedName>
</protein>
<sequence>MSAVDDVDHTFNTTSIPPTGIYLPTPDQFFCQMTKKDVRCVSSAQFASQPFDQLCPSGDCWTDCRDLERLYAPLPGGIAVANQTAYGTPPNITLWPLCAGLANITQALQDEIAPKVEADKFRSFFTNSTQENLRAVAAASTQCWTDTCAKARHPDSCTDPCAAVNLLEKRTVTQLAGTRECIRSLCLNITGLPFGNQDIVGIGVTTSYVIQSSIVILCWVALAVGSFLAWRNRHRLQKPQTSKFRESLLQSITAFHAAQCYFSIPLAVAAFFSNPFTLDPLNAFGLLPVSINGFLPHIFTLMIMNNHDLESWYLLVLTSVSYLLNTVIFWAVITYLNGIKGHGTALKAPAYKSLGGIQSCGGMTGIGICLPFQDDSPPAFLVQTYGTAAWTGIELAPWIWAWCTISLLVLAFSQFRLSWSGKGQGGSRPHKVLDIPHIASVPEWMLQVLRSSPAYLVISAIFFVGLVYQALMFYSFIGLGLVDLHTWTFGQIVAVAVWVPPVVDYLHLQTALTISKTKTPRLRARTPPKTFNLCPQTMVQIHTA</sequence>
<reference evidence="2 3" key="1">
    <citation type="submission" date="2024-09" db="EMBL/GenBank/DDBJ databases">
        <title>Rethinking Asexuality: The Enigmatic Case of Functional Sexual Genes in Lepraria (Stereocaulaceae).</title>
        <authorList>
            <person name="Doellman M."/>
            <person name="Sun Y."/>
            <person name="Barcenas-Pena A."/>
            <person name="Lumbsch H.T."/>
            <person name="Grewe F."/>
        </authorList>
    </citation>
    <scope>NUCLEOTIDE SEQUENCE [LARGE SCALE GENOMIC DNA]</scope>
    <source>
        <strain evidence="2 3">Grewe 0041</strain>
    </source>
</reference>
<proteinExistence type="predicted"/>
<evidence type="ECO:0000313" key="3">
    <source>
        <dbReference type="Proteomes" id="UP001590951"/>
    </source>
</evidence>
<evidence type="ECO:0000313" key="2">
    <source>
        <dbReference type="EMBL" id="KAL2049788.1"/>
    </source>
</evidence>
<evidence type="ECO:0000256" key="1">
    <source>
        <dbReference type="SAM" id="Phobius"/>
    </source>
</evidence>
<organism evidence="2 3">
    <name type="scientific">Lepraria finkii</name>
    <dbReference type="NCBI Taxonomy" id="1340010"/>
    <lineage>
        <taxon>Eukaryota</taxon>
        <taxon>Fungi</taxon>
        <taxon>Dikarya</taxon>
        <taxon>Ascomycota</taxon>
        <taxon>Pezizomycotina</taxon>
        <taxon>Lecanoromycetes</taxon>
        <taxon>OSLEUM clade</taxon>
        <taxon>Lecanoromycetidae</taxon>
        <taxon>Lecanorales</taxon>
        <taxon>Lecanorineae</taxon>
        <taxon>Stereocaulaceae</taxon>
        <taxon>Lepraria</taxon>
    </lineage>
</organism>
<feature type="transmembrane region" description="Helical" evidence="1">
    <location>
        <begin position="311"/>
        <end position="333"/>
    </location>
</feature>
<keyword evidence="1" id="KW-1133">Transmembrane helix</keyword>
<feature type="transmembrane region" description="Helical" evidence="1">
    <location>
        <begin position="251"/>
        <end position="272"/>
    </location>
</feature>
<feature type="transmembrane region" description="Helical" evidence="1">
    <location>
        <begin position="208"/>
        <end position="230"/>
    </location>
</feature>
<dbReference type="EMBL" id="JBHFEH010000058">
    <property type="protein sequence ID" value="KAL2049788.1"/>
    <property type="molecule type" value="Genomic_DNA"/>
</dbReference>
<keyword evidence="1" id="KW-0472">Membrane</keyword>
<feature type="transmembrane region" description="Helical" evidence="1">
    <location>
        <begin position="284"/>
        <end position="304"/>
    </location>
</feature>
<gene>
    <name evidence="2" type="ORF">ABVK25_010011</name>
</gene>
<feature type="transmembrane region" description="Helical" evidence="1">
    <location>
        <begin position="454"/>
        <end position="477"/>
    </location>
</feature>